<keyword evidence="4" id="KW-0045">Antibiotic biosynthesis</keyword>
<dbReference type="CDD" id="cd03784">
    <property type="entry name" value="GT1_Gtf-like"/>
    <property type="match status" value="1"/>
</dbReference>
<organism evidence="7 8">
    <name type="scientific">Streptosporangium longisporum</name>
    <dbReference type="NCBI Taxonomy" id="46187"/>
    <lineage>
        <taxon>Bacteria</taxon>
        <taxon>Bacillati</taxon>
        <taxon>Actinomycetota</taxon>
        <taxon>Actinomycetes</taxon>
        <taxon>Streptosporangiales</taxon>
        <taxon>Streptosporangiaceae</taxon>
        <taxon>Streptosporangium</taxon>
    </lineage>
</organism>
<dbReference type="InterPro" id="IPR050426">
    <property type="entry name" value="Glycosyltransferase_28"/>
</dbReference>
<evidence type="ECO:0000313" key="8">
    <source>
        <dbReference type="Proteomes" id="UP001499930"/>
    </source>
</evidence>
<dbReference type="Pfam" id="PF21036">
    <property type="entry name" value="EryCIII-like_N"/>
    <property type="match status" value="1"/>
</dbReference>
<keyword evidence="2" id="KW-0328">Glycosyltransferase</keyword>
<sequence length="425" mass="46485">MRVLFVSHAEKTHFLGMVPLAWALRTAGHEVRVASQPELTGVITGAGLTAVPVGGDHMLQQLITHANGLDPDGPPPFDMAENRPERLTWEYLRRGYHDELVPWWWRVVNDPMIGELTAFCRHWRPDLVIWEPATYAGALAAKACGAAHARMLWSLDLFARMRGHYLRVRQEQAPHERDALAEWLGARGAKAGVAFSEDMTTGQFTIDHTPTSLRLDLPHTYVPLRYVPYNGTAVVPSWLHTPPSAPSRPRVCLTLGTSATERLDGYSVDVQDIVTHLGDLDIEVVATLPEKQQAELSHVPGNVRLVSFVPLHALAPTCSAVIDHGGPGTVFTVASHGVPQLMIPKLFDEPVLAENLAARGAGLVLHAGDADGPRVREHLLRLLGEPSFAEAAGRLQAEMEAMPTPNELVGELERLTAEHRGTVVS</sequence>
<evidence type="ECO:0000256" key="2">
    <source>
        <dbReference type="ARBA" id="ARBA00022676"/>
    </source>
</evidence>
<evidence type="ECO:0000259" key="6">
    <source>
        <dbReference type="Pfam" id="PF21036"/>
    </source>
</evidence>
<feature type="domain" description="Erythromycin biosynthesis protein CIII-like C-terminal" evidence="5">
    <location>
        <begin position="273"/>
        <end position="415"/>
    </location>
</feature>
<dbReference type="Proteomes" id="UP001499930">
    <property type="component" value="Unassembled WGS sequence"/>
</dbReference>
<dbReference type="SUPFAM" id="SSF53756">
    <property type="entry name" value="UDP-Glycosyltransferase/glycogen phosphorylase"/>
    <property type="match status" value="1"/>
</dbReference>
<dbReference type="Pfam" id="PF06722">
    <property type="entry name" value="EryCIII-like_C"/>
    <property type="match status" value="1"/>
</dbReference>
<keyword evidence="8" id="KW-1185">Reference proteome</keyword>
<protein>
    <submittedName>
        <fullName evidence="7">DUF1205 domain-containing protein</fullName>
    </submittedName>
</protein>
<comment type="caution">
    <text evidence="7">The sequence shown here is derived from an EMBL/GenBank/DDBJ whole genome shotgun (WGS) entry which is preliminary data.</text>
</comment>
<accession>A0ABP6KMI5</accession>
<name>A0ABP6KMI5_9ACTN</name>
<evidence type="ECO:0000256" key="1">
    <source>
        <dbReference type="ARBA" id="ARBA00006962"/>
    </source>
</evidence>
<dbReference type="EMBL" id="BAAAWD010000011">
    <property type="protein sequence ID" value="GAA3014257.1"/>
    <property type="molecule type" value="Genomic_DNA"/>
</dbReference>
<dbReference type="InterPro" id="IPR048284">
    <property type="entry name" value="EryCIII-like_N"/>
</dbReference>
<reference evidence="8" key="1">
    <citation type="journal article" date="2019" name="Int. J. Syst. Evol. Microbiol.">
        <title>The Global Catalogue of Microorganisms (GCM) 10K type strain sequencing project: providing services to taxonomists for standard genome sequencing and annotation.</title>
        <authorList>
            <consortium name="The Broad Institute Genomics Platform"/>
            <consortium name="The Broad Institute Genome Sequencing Center for Infectious Disease"/>
            <person name="Wu L."/>
            <person name="Ma J."/>
        </authorList>
    </citation>
    <scope>NUCLEOTIDE SEQUENCE [LARGE SCALE GENOMIC DNA]</scope>
    <source>
        <strain evidence="8">JCM 3106</strain>
    </source>
</reference>
<dbReference type="RefSeq" id="WP_344897920.1">
    <property type="nucleotide sequence ID" value="NZ_BAAAWD010000011.1"/>
</dbReference>
<dbReference type="InterPro" id="IPR002213">
    <property type="entry name" value="UDP_glucos_trans"/>
</dbReference>
<dbReference type="PANTHER" id="PTHR48050">
    <property type="entry name" value="STEROL 3-BETA-GLUCOSYLTRANSFERASE"/>
    <property type="match status" value="1"/>
</dbReference>
<evidence type="ECO:0000313" key="7">
    <source>
        <dbReference type="EMBL" id="GAA3014257.1"/>
    </source>
</evidence>
<dbReference type="NCBIfam" id="TIGR04516">
    <property type="entry name" value="glycosyl_450act"/>
    <property type="match status" value="1"/>
</dbReference>
<dbReference type="InterPro" id="IPR010610">
    <property type="entry name" value="EryCIII-like_C"/>
</dbReference>
<keyword evidence="3" id="KW-0808">Transferase</keyword>
<dbReference type="PANTHER" id="PTHR48050:SF13">
    <property type="entry name" value="STEROL 3-BETA-GLUCOSYLTRANSFERASE UGT80A2"/>
    <property type="match status" value="1"/>
</dbReference>
<dbReference type="Gene3D" id="3.40.50.2000">
    <property type="entry name" value="Glycogen Phosphorylase B"/>
    <property type="match status" value="2"/>
</dbReference>
<proteinExistence type="inferred from homology"/>
<dbReference type="InterPro" id="IPR030953">
    <property type="entry name" value="Glycosyl_450act"/>
</dbReference>
<evidence type="ECO:0000256" key="3">
    <source>
        <dbReference type="ARBA" id="ARBA00022679"/>
    </source>
</evidence>
<comment type="similarity">
    <text evidence="1">Belongs to the glycosyltransferase 28 family.</text>
</comment>
<evidence type="ECO:0000256" key="4">
    <source>
        <dbReference type="ARBA" id="ARBA00023194"/>
    </source>
</evidence>
<evidence type="ECO:0000259" key="5">
    <source>
        <dbReference type="Pfam" id="PF06722"/>
    </source>
</evidence>
<gene>
    <name evidence="7" type="ORF">GCM10017559_41930</name>
</gene>
<feature type="domain" description="Erythromycin biosynthesis protein CIII-like N-terminal" evidence="6">
    <location>
        <begin position="22"/>
        <end position="256"/>
    </location>
</feature>